<reference evidence="1 2" key="1">
    <citation type="submission" date="2022-09" db="EMBL/GenBank/DDBJ databases">
        <authorList>
            <person name="Palmer J.M."/>
        </authorList>
    </citation>
    <scope>NUCLEOTIDE SEQUENCE [LARGE SCALE GENOMIC DNA]</scope>
    <source>
        <strain evidence="1 2">DSM 7382</strain>
    </source>
</reference>
<gene>
    <name evidence="1" type="ORF">QCA50_016923</name>
</gene>
<keyword evidence="2" id="KW-1185">Reference proteome</keyword>
<comment type="caution">
    <text evidence="1">The sequence shown here is derived from an EMBL/GenBank/DDBJ whole genome shotgun (WGS) entry which is preliminary data.</text>
</comment>
<name>A0AAW0FRR0_9APHY</name>
<organism evidence="1 2">
    <name type="scientific">Cerrena zonata</name>
    <dbReference type="NCBI Taxonomy" id="2478898"/>
    <lineage>
        <taxon>Eukaryota</taxon>
        <taxon>Fungi</taxon>
        <taxon>Dikarya</taxon>
        <taxon>Basidiomycota</taxon>
        <taxon>Agaricomycotina</taxon>
        <taxon>Agaricomycetes</taxon>
        <taxon>Polyporales</taxon>
        <taxon>Cerrenaceae</taxon>
        <taxon>Cerrena</taxon>
    </lineage>
</organism>
<evidence type="ECO:0000313" key="1">
    <source>
        <dbReference type="EMBL" id="KAK7679977.1"/>
    </source>
</evidence>
<proteinExistence type="predicted"/>
<accession>A0AAW0FRR0</accession>
<dbReference type="EMBL" id="JASBNA010000053">
    <property type="protein sequence ID" value="KAK7679977.1"/>
    <property type="molecule type" value="Genomic_DNA"/>
</dbReference>
<dbReference type="Proteomes" id="UP001385951">
    <property type="component" value="Unassembled WGS sequence"/>
</dbReference>
<dbReference type="AlphaFoldDB" id="A0AAW0FRR0"/>
<protein>
    <submittedName>
        <fullName evidence="1">Uncharacterized protein</fullName>
    </submittedName>
</protein>
<sequence length="136" mass="15672">MFLGRGSGSPDDFRSLERATHFYERPIPLLHTFYTPYHSEHVIVNVGGLLFLRNSDEPLVYAVNEGVSLEQLLAFAAQGQLPTREVTLEASQDIVGYWFYSLMCYEREKKGRNRCLELYQRGGRVNARFLKPELPD</sequence>
<evidence type="ECO:0000313" key="2">
    <source>
        <dbReference type="Proteomes" id="UP001385951"/>
    </source>
</evidence>